<keyword evidence="3" id="KW-0812">Transmembrane</keyword>
<evidence type="ECO:0000256" key="9">
    <source>
        <dbReference type="ARBA" id="ARBA00023136"/>
    </source>
</evidence>
<dbReference type="SUPFAM" id="SSF81406">
    <property type="entry name" value="Mitochondrial cytochrome c oxidase subunit IV"/>
    <property type="match status" value="1"/>
</dbReference>
<dbReference type="InterPro" id="IPR004203">
    <property type="entry name" value="Cyt_c_oxidase_su4_fam"/>
</dbReference>
<evidence type="ECO:0000256" key="8">
    <source>
        <dbReference type="ARBA" id="ARBA00023128"/>
    </source>
</evidence>
<evidence type="ECO:0000256" key="4">
    <source>
        <dbReference type="ARBA" id="ARBA00022792"/>
    </source>
</evidence>
<dbReference type="PANTHER" id="PTHR10707:SF10">
    <property type="entry name" value="CYTOCHROME C OXIDASE SUBUNIT 4"/>
    <property type="match status" value="1"/>
</dbReference>
<dbReference type="EMBL" id="JADGIZ020000082">
    <property type="protein sequence ID" value="KAL2911956.1"/>
    <property type="molecule type" value="Genomic_DNA"/>
</dbReference>
<sequence>MFGPASCAKRSREESGSPMELSPTNDSPGGTVSLGLGKAHINKCERILEKLQSCLNPGFRFLRREDIESQRYMVVWIAGLVDTNASWFPLSSILPAMHRGNFLFCNLKEVVKKATFTALLDDAIAIAKHAGIQDEECNGRSVIEHIKRIQKQHAQDWDEYEALTTTIEAFLVSPPPSAVSKSQGVQQPDFRKSLLEFAWALFLSTTRLASSPVPRSREGLAIFCLFFLSQLKPSQLVSLQDAASSVTGSRPQTSAAGTFGYFTAYFQKLCEALKVGEKDVDLLKSQLLVALMWCRESNLLKSGPPFKIKSLPWEEFPAAFDPGVNGLLHANLDSAKRLLQISAMNSPTLCANAKHQHVQHPKVVGAQTAVVNEERLSEKKGKHNAAWELGQSLFYALLRWFSAQFRPELQGMQLTRYAFYIRAGHQKDEGFYRALLLVALESVRVVLVEDVPHRFLRDQTRAEPTDILATSLVVMEHQASSKEILNGKLFIVTERLLSAEIWMDKEFKAATDMQLRSCEVELFSQAVDLAFKRHSRLCRSLKLSEKHTADSWSCVYKLLCLEPMLEIVSDRNVDIVVMLSIHTVGQLSDTKPSFKDITNAYSKTDFCSEERLASTSVISPSSLTHIEARWSKLPEAEQGAIADHLAELQKGDWKSLTLEQKRAIYFIAYGPYGARTPSDPALNRKVTAWVGAFLVATFGLWVAWESSKPQPKTFSKEWVEAQDKLAIERKQNPFSGAYAKVLAEESKTN</sequence>
<dbReference type="Pfam" id="PF02936">
    <property type="entry name" value="COX4"/>
    <property type="match status" value="1"/>
</dbReference>
<comment type="caution">
    <text evidence="12">The sequence shown here is derived from an EMBL/GenBank/DDBJ whole genome shotgun (WGS) entry which is preliminary data.</text>
</comment>
<gene>
    <name evidence="12" type="primary">cox5</name>
    <name evidence="12" type="ORF">HK105_208566</name>
</gene>
<evidence type="ECO:0000256" key="6">
    <source>
        <dbReference type="ARBA" id="ARBA00022989"/>
    </source>
</evidence>
<comment type="subcellular location">
    <subcellularLocation>
        <location evidence="1">Mitochondrion inner membrane</location>
        <topology evidence="1">Single-pass membrane protein</topology>
    </subcellularLocation>
</comment>
<keyword evidence="13" id="KW-1185">Reference proteome</keyword>
<dbReference type="InterPro" id="IPR036639">
    <property type="entry name" value="Cyt_c_oxidase_su4_sf"/>
</dbReference>
<evidence type="ECO:0000259" key="11">
    <source>
        <dbReference type="Pfam" id="PF01857"/>
    </source>
</evidence>
<organism evidence="12 13">
    <name type="scientific">Polyrhizophydium stewartii</name>
    <dbReference type="NCBI Taxonomy" id="2732419"/>
    <lineage>
        <taxon>Eukaryota</taxon>
        <taxon>Fungi</taxon>
        <taxon>Fungi incertae sedis</taxon>
        <taxon>Chytridiomycota</taxon>
        <taxon>Chytridiomycota incertae sedis</taxon>
        <taxon>Chytridiomycetes</taxon>
        <taxon>Rhizophydiales</taxon>
        <taxon>Rhizophydiales incertae sedis</taxon>
        <taxon>Polyrhizophydium</taxon>
    </lineage>
</organism>
<protein>
    <submittedName>
        <fullName evidence="12">Cytochrome c oxidase subunit 5B, mitochondrial</fullName>
    </submittedName>
</protein>
<keyword evidence="6" id="KW-1133">Transmembrane helix</keyword>
<keyword evidence="4" id="KW-0999">Mitochondrion inner membrane</keyword>
<feature type="domain" description="Retinoblastoma-associated protein B-box" evidence="11">
    <location>
        <begin position="522"/>
        <end position="617"/>
    </location>
</feature>
<keyword evidence="5" id="KW-0809">Transit peptide</keyword>
<evidence type="ECO:0000313" key="12">
    <source>
        <dbReference type="EMBL" id="KAL2911956.1"/>
    </source>
</evidence>
<evidence type="ECO:0000256" key="5">
    <source>
        <dbReference type="ARBA" id="ARBA00022946"/>
    </source>
</evidence>
<reference evidence="12 13" key="1">
    <citation type="submission" date="2023-09" db="EMBL/GenBank/DDBJ databases">
        <title>Pangenome analysis of Batrachochytrium dendrobatidis and related Chytrids.</title>
        <authorList>
            <person name="Yacoub M.N."/>
            <person name="Stajich J.E."/>
            <person name="James T.Y."/>
        </authorList>
    </citation>
    <scope>NUCLEOTIDE SEQUENCE [LARGE SCALE GENOMIC DNA]</scope>
    <source>
        <strain evidence="12 13">JEL0888</strain>
    </source>
</reference>
<evidence type="ECO:0000256" key="2">
    <source>
        <dbReference type="ARBA" id="ARBA00008135"/>
    </source>
</evidence>
<keyword evidence="7" id="KW-0560">Oxidoreductase</keyword>
<dbReference type="Proteomes" id="UP001527925">
    <property type="component" value="Unassembled WGS sequence"/>
</dbReference>
<evidence type="ECO:0000256" key="1">
    <source>
        <dbReference type="ARBA" id="ARBA00004434"/>
    </source>
</evidence>
<keyword evidence="9" id="KW-0472">Membrane</keyword>
<dbReference type="InterPro" id="IPR002719">
    <property type="entry name" value="RB_B"/>
</dbReference>
<evidence type="ECO:0000256" key="7">
    <source>
        <dbReference type="ARBA" id="ARBA00023002"/>
    </source>
</evidence>
<keyword evidence="8" id="KW-0496">Mitochondrion</keyword>
<evidence type="ECO:0000256" key="3">
    <source>
        <dbReference type="ARBA" id="ARBA00022692"/>
    </source>
</evidence>
<accession>A0ABR4MXL5</accession>
<evidence type="ECO:0000313" key="13">
    <source>
        <dbReference type="Proteomes" id="UP001527925"/>
    </source>
</evidence>
<comment type="similarity">
    <text evidence="2">Belongs to the cytochrome c oxidase IV family.</text>
</comment>
<proteinExistence type="inferred from homology"/>
<dbReference type="Gene3D" id="1.10.442.10">
    <property type="entry name" value="Cytochrome c oxidase subunit IV"/>
    <property type="match status" value="1"/>
</dbReference>
<dbReference type="PANTHER" id="PTHR10707">
    <property type="entry name" value="CYTOCHROME C OXIDASE SUBUNIT IV"/>
    <property type="match status" value="1"/>
</dbReference>
<dbReference type="Pfam" id="PF01857">
    <property type="entry name" value="RB_B"/>
    <property type="match status" value="1"/>
</dbReference>
<evidence type="ECO:0000256" key="10">
    <source>
        <dbReference type="SAM" id="MobiDB-lite"/>
    </source>
</evidence>
<feature type="region of interest" description="Disordered" evidence="10">
    <location>
        <begin position="1"/>
        <end position="29"/>
    </location>
</feature>
<name>A0ABR4MXL5_9FUNG</name>